<evidence type="ECO:0000313" key="2">
    <source>
        <dbReference type="Proteomes" id="UP000036681"/>
    </source>
</evidence>
<feature type="region of interest" description="Disordered" evidence="1">
    <location>
        <begin position="143"/>
        <end position="168"/>
    </location>
</feature>
<dbReference type="WBParaSite" id="ALUE_0002180901-mRNA-1">
    <property type="protein sequence ID" value="ALUE_0002180901-mRNA-1"/>
    <property type="gene ID" value="ALUE_0002180901"/>
</dbReference>
<accession>A0A0M3IST1</accession>
<protein>
    <submittedName>
        <fullName evidence="3">FLYWCH-type domain-containing protein</fullName>
    </submittedName>
</protein>
<dbReference type="Proteomes" id="UP000036681">
    <property type="component" value="Unplaced"/>
</dbReference>
<reference evidence="3" key="1">
    <citation type="submission" date="2017-02" db="UniProtKB">
        <authorList>
            <consortium name="WormBaseParasite"/>
        </authorList>
    </citation>
    <scope>IDENTIFICATION</scope>
</reference>
<proteinExistence type="predicted"/>
<organism evidence="2 3">
    <name type="scientific">Ascaris lumbricoides</name>
    <name type="common">Giant roundworm</name>
    <dbReference type="NCBI Taxonomy" id="6252"/>
    <lineage>
        <taxon>Eukaryota</taxon>
        <taxon>Metazoa</taxon>
        <taxon>Ecdysozoa</taxon>
        <taxon>Nematoda</taxon>
        <taxon>Chromadorea</taxon>
        <taxon>Rhabditida</taxon>
        <taxon>Spirurina</taxon>
        <taxon>Ascaridomorpha</taxon>
        <taxon>Ascaridoidea</taxon>
        <taxon>Ascarididae</taxon>
        <taxon>Ascaris</taxon>
    </lineage>
</organism>
<evidence type="ECO:0000313" key="3">
    <source>
        <dbReference type="WBParaSite" id="ALUE_0002180901-mRNA-1"/>
    </source>
</evidence>
<evidence type="ECO:0000256" key="1">
    <source>
        <dbReference type="SAM" id="MobiDB-lite"/>
    </source>
</evidence>
<name>A0A0M3IST1_ASCLU</name>
<dbReference type="AlphaFoldDB" id="A0A0M3IST1"/>
<keyword evidence="2" id="KW-1185">Reference proteome</keyword>
<sequence>MQRRLQKYNHEQVFANDEELSRYVKENGWLKFKELKRVQKGGYAIYYYCKAIKWMDVRCRHMMLVVKEDNGLIVGKTTDGGQPHEHQYNHEQVFANDEELGRYVKENGWLKFKELKRVQKGGYAIYYYCKAIKWMDRYENAETRPKTERGMRTPKRGPKPSGTKNSRTKIRTSFAVQTSFIDDDSVLMGGMVTTATNSSVEVGDCSSRNAMRKLNFAFKGGMVTTATNSSVEVGDCSSRNAMRKLNFAKKVPLEETSQLLTTMDDKDYSRILNEATPRLLQKMKEAYEERKSDQEREAAAIFTNASPNLVAKMIQIHTIQNRAEVKTNESTVIGYDTSAAVDLFANASPELINTLKRIHERKKQQEEETALKLFAAMPANKQRELLHIYYDDSISVFTEK</sequence>